<gene>
    <name evidence="1" type="ORF">S01H1_70555</name>
</gene>
<protein>
    <submittedName>
        <fullName evidence="1">Uncharacterized protein</fullName>
    </submittedName>
</protein>
<organism evidence="1">
    <name type="scientific">marine sediment metagenome</name>
    <dbReference type="NCBI Taxonomy" id="412755"/>
    <lineage>
        <taxon>unclassified sequences</taxon>
        <taxon>metagenomes</taxon>
        <taxon>ecological metagenomes</taxon>
    </lineage>
</organism>
<feature type="non-terminal residue" evidence="1">
    <location>
        <position position="245"/>
    </location>
</feature>
<name>X0WU06_9ZZZZ</name>
<feature type="non-terminal residue" evidence="1">
    <location>
        <position position="1"/>
    </location>
</feature>
<evidence type="ECO:0000313" key="1">
    <source>
        <dbReference type="EMBL" id="GAG34454.1"/>
    </source>
</evidence>
<sequence>LSQTAAMIGHQTISRIFSDAAGQNLIGIYTPTDKVNGNNFEFYVNTKTNAVVDINGAAQRGNTYTFTEGSIEKRAAKGSLGEHYTQDNKFELTALGNGLSDSLKSELSQTAAMIGHQTIGRIFSDAAGQNLIGIYTPTDKVNGNNFEFYVNTKTNAVVDINGAAQRGNTYTFTEGSIEKRAAKGSLGEHYTQDNKFELTALGNGLSDSLKSELSQTAAMIGHQTIGRIFSDAAGQNLIGIYTPTD</sequence>
<dbReference type="EMBL" id="BARS01046924">
    <property type="protein sequence ID" value="GAG34454.1"/>
    <property type="molecule type" value="Genomic_DNA"/>
</dbReference>
<dbReference type="AlphaFoldDB" id="X0WU06"/>
<reference evidence="1" key="1">
    <citation type="journal article" date="2014" name="Front. Microbiol.">
        <title>High frequency of phylogenetically diverse reductive dehalogenase-homologous genes in deep subseafloor sedimentary metagenomes.</title>
        <authorList>
            <person name="Kawai M."/>
            <person name="Futagami T."/>
            <person name="Toyoda A."/>
            <person name="Takaki Y."/>
            <person name="Nishi S."/>
            <person name="Hori S."/>
            <person name="Arai W."/>
            <person name="Tsubouchi T."/>
            <person name="Morono Y."/>
            <person name="Uchiyama I."/>
            <person name="Ito T."/>
            <person name="Fujiyama A."/>
            <person name="Inagaki F."/>
            <person name="Takami H."/>
        </authorList>
    </citation>
    <scope>NUCLEOTIDE SEQUENCE</scope>
    <source>
        <strain evidence="1">Expedition CK06-06</strain>
    </source>
</reference>
<proteinExistence type="predicted"/>
<accession>X0WU06</accession>
<comment type="caution">
    <text evidence="1">The sequence shown here is derived from an EMBL/GenBank/DDBJ whole genome shotgun (WGS) entry which is preliminary data.</text>
</comment>